<evidence type="ECO:0000313" key="2">
    <source>
        <dbReference type="Proteomes" id="UP000028631"/>
    </source>
</evidence>
<dbReference type="AlphaFoldDB" id="A0A085V9S2"/>
<gene>
    <name evidence="1" type="ORF">IV01_22450</name>
</gene>
<evidence type="ECO:0000313" key="1">
    <source>
        <dbReference type="EMBL" id="KFE52185.1"/>
    </source>
</evidence>
<organism evidence="1 2">
    <name type="scientific">Pseudomonas syringae</name>
    <dbReference type="NCBI Taxonomy" id="317"/>
    <lineage>
        <taxon>Bacteria</taxon>
        <taxon>Pseudomonadati</taxon>
        <taxon>Pseudomonadota</taxon>
        <taxon>Gammaproteobacteria</taxon>
        <taxon>Pseudomonadales</taxon>
        <taxon>Pseudomonadaceae</taxon>
        <taxon>Pseudomonas</taxon>
    </lineage>
</organism>
<proteinExistence type="predicted"/>
<reference evidence="1 2" key="1">
    <citation type="submission" date="2014-07" db="EMBL/GenBank/DDBJ databases">
        <title>Draft Genome Sequences of Environmental Pseudomonas syringae strains.</title>
        <authorList>
            <person name="Baltrus D.A."/>
            <person name="Berge O."/>
            <person name="Morris C."/>
        </authorList>
    </citation>
    <scope>NUCLEOTIDE SEQUENCE [LARGE SCALE GENOMIC DNA]</scope>
    <source>
        <strain evidence="1 2">GAW0119</strain>
    </source>
</reference>
<dbReference type="Proteomes" id="UP000028631">
    <property type="component" value="Unassembled WGS sequence"/>
</dbReference>
<name>A0A085V9S2_PSESX</name>
<accession>A0A085V9S2</accession>
<keyword evidence="2" id="KW-1185">Reference proteome</keyword>
<comment type="caution">
    <text evidence="1">The sequence shown here is derived from an EMBL/GenBank/DDBJ whole genome shotgun (WGS) entry which is preliminary data.</text>
</comment>
<sequence>MLVLLQPKINIKHIEAKKYLISHPDFYLLLAVRIYPAHYFTITCQSSIFIFAIQCFRVHADNKICLIKEYNGAAAMPVTCACVMYNNVTFYSLYDTISIILLRTKSLGRKSNHYYFLPY</sequence>
<dbReference type="EMBL" id="JPQU01000076">
    <property type="protein sequence ID" value="KFE52185.1"/>
    <property type="molecule type" value="Genomic_DNA"/>
</dbReference>
<protein>
    <submittedName>
        <fullName evidence="1">Uncharacterized protein</fullName>
    </submittedName>
</protein>